<evidence type="ECO:0000259" key="1">
    <source>
        <dbReference type="Pfam" id="PF25757"/>
    </source>
</evidence>
<feature type="domain" description="Dynein axonemal assembly factor 5 TPR repeats" evidence="1">
    <location>
        <begin position="36"/>
        <end position="314"/>
    </location>
</feature>
<dbReference type="Proteomes" id="UP000008983">
    <property type="component" value="Unassembled WGS sequence"/>
</dbReference>
<dbReference type="PANTHER" id="PTHR16216:SF2">
    <property type="entry name" value="DYNEIN AXONEMAL ASSEMBLY FACTOR 5"/>
    <property type="match status" value="1"/>
</dbReference>
<name>G0QTU8_ICHMU</name>
<evidence type="ECO:0000313" key="3">
    <source>
        <dbReference type="Proteomes" id="UP000008983"/>
    </source>
</evidence>
<proteinExistence type="predicted"/>
<reference evidence="2 3" key="1">
    <citation type="submission" date="2011-07" db="EMBL/GenBank/DDBJ databases">
        <authorList>
            <person name="Coyne R."/>
            <person name="Brami D."/>
            <person name="Johnson J."/>
            <person name="Hostetler J."/>
            <person name="Hannick L."/>
            <person name="Clark T."/>
            <person name="Cassidy-Hanley D."/>
            <person name="Inman J."/>
        </authorList>
    </citation>
    <scope>NUCLEOTIDE SEQUENCE [LARGE SCALE GENOMIC DNA]</scope>
    <source>
        <strain evidence="2 3">G5</strain>
    </source>
</reference>
<dbReference type="AlphaFoldDB" id="G0QTU8"/>
<dbReference type="SUPFAM" id="SSF48371">
    <property type="entry name" value="ARM repeat"/>
    <property type="match status" value="1"/>
</dbReference>
<dbReference type="Pfam" id="PF25757">
    <property type="entry name" value="TPR_DNAAF5"/>
    <property type="match status" value="1"/>
</dbReference>
<dbReference type="GeneID" id="14907491"/>
<evidence type="ECO:0000313" key="2">
    <source>
        <dbReference type="EMBL" id="EGR31352.1"/>
    </source>
</evidence>
<sequence>MENYEEILKTYQRDINCIIDDVIKKQKITIFLINSQKDRNIRFRGLNNIFKQVFCVNTPIHDLIQFFQTNLIKNLLRAIDDQVEKNRTNALNIIEKYKYINNLKIILKDKYVTLRRAQQIQNNKLQLTKQNKIGEEIRLQIVLILTAILKQRALDFVPIVGDFSVAVSRILLDQYPEVKKSAAILLDECSIHLKHYIGFHGLGIVKSLAKNLEHQHSKVRKQTIQALTKFLLCEGAGTLYEHVSSCYKKMVNDKINDVRKLSYECVAELLNGFSIKNLRTYESDLVLLLLNSLNDEVQALVEQGQKLLEECGMKRKLLALELNELN</sequence>
<accession>G0QTU8</accession>
<gene>
    <name evidence="2" type="ORF">IMG5_111960</name>
</gene>
<dbReference type="EMBL" id="GL983879">
    <property type="protein sequence ID" value="EGR31352.1"/>
    <property type="molecule type" value="Genomic_DNA"/>
</dbReference>
<dbReference type="InParanoid" id="G0QTU8"/>
<dbReference type="InterPro" id="IPR052623">
    <property type="entry name" value="DAAF5"/>
</dbReference>
<dbReference type="PANTHER" id="PTHR16216">
    <property type="entry name" value="DYNEIN ASSEMBLY FACTOR 5, AXONEMAL"/>
    <property type="match status" value="1"/>
</dbReference>
<dbReference type="InterPro" id="IPR016024">
    <property type="entry name" value="ARM-type_fold"/>
</dbReference>
<dbReference type="OMA" id="DLHNQHF"/>
<dbReference type="Gene3D" id="1.25.10.10">
    <property type="entry name" value="Leucine-rich Repeat Variant"/>
    <property type="match status" value="1"/>
</dbReference>
<protein>
    <recommendedName>
        <fullName evidence="1">Dynein axonemal assembly factor 5 TPR repeats domain-containing protein</fullName>
    </recommendedName>
</protein>
<dbReference type="InterPro" id="IPR011989">
    <property type="entry name" value="ARM-like"/>
</dbReference>
<dbReference type="eggNOG" id="ENOG502QRXT">
    <property type="taxonomic scope" value="Eukaryota"/>
</dbReference>
<keyword evidence="3" id="KW-1185">Reference proteome</keyword>
<organism evidence="2 3">
    <name type="scientific">Ichthyophthirius multifiliis</name>
    <name type="common">White spot disease agent</name>
    <name type="synonym">Ich</name>
    <dbReference type="NCBI Taxonomy" id="5932"/>
    <lineage>
        <taxon>Eukaryota</taxon>
        <taxon>Sar</taxon>
        <taxon>Alveolata</taxon>
        <taxon>Ciliophora</taxon>
        <taxon>Intramacronucleata</taxon>
        <taxon>Oligohymenophorea</taxon>
        <taxon>Hymenostomatida</taxon>
        <taxon>Ophryoglenina</taxon>
        <taxon>Ichthyophthirius</taxon>
    </lineage>
</organism>
<dbReference type="RefSeq" id="XP_004034838.1">
    <property type="nucleotide sequence ID" value="XM_004034790.1"/>
</dbReference>
<dbReference type="OrthoDB" id="413572at2759"/>
<dbReference type="InterPro" id="IPR057978">
    <property type="entry name" value="TPR_DAAF5"/>
</dbReference>